<gene>
    <name evidence="4" type="ORF">PCOR1329_LOCUS6758</name>
</gene>
<organism evidence="4 5">
    <name type="scientific">Prorocentrum cordatum</name>
    <dbReference type="NCBI Taxonomy" id="2364126"/>
    <lineage>
        <taxon>Eukaryota</taxon>
        <taxon>Sar</taxon>
        <taxon>Alveolata</taxon>
        <taxon>Dinophyceae</taxon>
        <taxon>Prorocentrales</taxon>
        <taxon>Prorocentraceae</taxon>
        <taxon>Prorocentrum</taxon>
    </lineage>
</organism>
<keyword evidence="2" id="KW-0472">Membrane</keyword>
<dbReference type="EMBL" id="CAUYUJ010001814">
    <property type="protein sequence ID" value="CAK0797768.1"/>
    <property type="molecule type" value="Genomic_DNA"/>
</dbReference>
<feature type="region of interest" description="Disordered" evidence="1">
    <location>
        <begin position="452"/>
        <end position="484"/>
    </location>
</feature>
<feature type="transmembrane region" description="Helical" evidence="2">
    <location>
        <begin position="653"/>
        <end position="674"/>
    </location>
</feature>
<keyword evidence="2" id="KW-0812">Transmembrane</keyword>
<feature type="transmembrane region" description="Helical" evidence="2">
    <location>
        <begin position="589"/>
        <end position="613"/>
    </location>
</feature>
<evidence type="ECO:0000313" key="5">
    <source>
        <dbReference type="Proteomes" id="UP001189429"/>
    </source>
</evidence>
<evidence type="ECO:0000259" key="3">
    <source>
        <dbReference type="PROSITE" id="PS50042"/>
    </source>
</evidence>
<evidence type="ECO:0000256" key="1">
    <source>
        <dbReference type="SAM" id="MobiDB-lite"/>
    </source>
</evidence>
<evidence type="ECO:0000313" key="4">
    <source>
        <dbReference type="EMBL" id="CAK0797768.1"/>
    </source>
</evidence>
<evidence type="ECO:0000256" key="2">
    <source>
        <dbReference type="SAM" id="Phobius"/>
    </source>
</evidence>
<dbReference type="Proteomes" id="UP001189429">
    <property type="component" value="Unassembled WGS sequence"/>
</dbReference>
<dbReference type="Gene3D" id="2.60.120.10">
    <property type="entry name" value="Jelly Rolls"/>
    <property type="match status" value="2"/>
</dbReference>
<accession>A0ABN9Q439</accession>
<feature type="transmembrane region" description="Helical" evidence="2">
    <location>
        <begin position="29"/>
        <end position="53"/>
    </location>
</feature>
<feature type="transmembrane region" description="Helical" evidence="2">
    <location>
        <begin position="625"/>
        <end position="646"/>
    </location>
</feature>
<dbReference type="PROSITE" id="PS50042">
    <property type="entry name" value="CNMP_BINDING_3"/>
    <property type="match status" value="2"/>
</dbReference>
<dbReference type="Pfam" id="PF00027">
    <property type="entry name" value="cNMP_binding"/>
    <property type="match status" value="2"/>
</dbReference>
<dbReference type="InterPro" id="IPR018490">
    <property type="entry name" value="cNMP-bd_dom_sf"/>
</dbReference>
<comment type="caution">
    <text evidence="4">The sequence shown here is derived from an EMBL/GenBank/DDBJ whole genome shotgun (WGS) entry which is preliminary data.</text>
</comment>
<sequence length="675" mass="71403">MGVAHAVSLVLGAAIGVWKLPSKKVRAAMMAFGGGALIEALSIELFAHILDVARGGHRRLSATQDRRLAGAAEVDRGLVFIALGSAVCGGLLFAWLDHMLSNHGAFLRKASTVQAYVGRLRRALMTRLIGRLRQVPMFEVLSPAELERLARSTVKERYAAGSVIFQELKANSSIFFLLSGSVELAVTTKYASGGLRPGAEAGGGVQADDVAFLPPGHEEVTDHFRLRPNDIFGDMSLFSSETLQAQAVAVERSTVLRIPSSAVHKMLASNRRLQDFVTMTAIDRLRETEVFARCTPSTVARLVSFMRQAEFEAGDTLFYDVDALCPIYFVVLGSVEVSAGSLHGEGCLAAEGRARHVVRANGLLGTEHLVHARAVTATAVALERTTVLVIQRGDVDKLCERDERFRQALVASAPSAHAPTLELEPPEGAAPPTKLGRGAFEEEFGWERTEAPPACTGAASAQVPRSADAPVAREADEASDELPEEDAFLSLPTGHALPDLWANHQATAHPGGGKEGGHAHDGGSKQAALMIWLGILIDAVPESVVMGILVNTASMGQLLAFVVGVFLANFPEAMSSAGVMKQHGMRREIILPMWSSITVLTGIGAMVGSMAFPPGSEDDPSIQKIIAAIEGMCGGAMLCMIANTVLPEAFEQGGNVTGMSALLGFLIAIAVSVAA</sequence>
<proteinExistence type="predicted"/>
<dbReference type="PANTHER" id="PTHR24567">
    <property type="entry name" value="CRP FAMILY TRANSCRIPTIONAL REGULATORY PROTEIN"/>
    <property type="match status" value="1"/>
</dbReference>
<dbReference type="InterPro" id="IPR014710">
    <property type="entry name" value="RmlC-like_jellyroll"/>
</dbReference>
<dbReference type="SMART" id="SM00100">
    <property type="entry name" value="cNMP"/>
    <property type="match status" value="2"/>
</dbReference>
<keyword evidence="5" id="KW-1185">Reference proteome</keyword>
<feature type="region of interest" description="Disordered" evidence="1">
    <location>
        <begin position="416"/>
        <end position="436"/>
    </location>
</feature>
<dbReference type="PANTHER" id="PTHR24567:SF26">
    <property type="entry name" value="REGULATORY PROTEIN YEIL"/>
    <property type="match status" value="1"/>
</dbReference>
<dbReference type="SUPFAM" id="SSF51206">
    <property type="entry name" value="cAMP-binding domain-like"/>
    <property type="match status" value="2"/>
</dbReference>
<reference evidence="4" key="1">
    <citation type="submission" date="2023-10" db="EMBL/GenBank/DDBJ databases">
        <authorList>
            <person name="Chen Y."/>
            <person name="Shah S."/>
            <person name="Dougan E. K."/>
            <person name="Thang M."/>
            <person name="Chan C."/>
        </authorList>
    </citation>
    <scope>NUCLEOTIDE SEQUENCE [LARGE SCALE GENOMIC DNA]</scope>
</reference>
<dbReference type="CDD" id="cd00038">
    <property type="entry name" value="CAP_ED"/>
    <property type="match status" value="1"/>
</dbReference>
<feature type="transmembrane region" description="Helical" evidence="2">
    <location>
        <begin position="74"/>
        <end position="96"/>
    </location>
</feature>
<dbReference type="InterPro" id="IPR000595">
    <property type="entry name" value="cNMP-bd_dom"/>
</dbReference>
<name>A0ABN9Q439_9DINO</name>
<keyword evidence="2" id="KW-1133">Transmembrane helix</keyword>
<feature type="compositionally biased region" description="Low complexity" evidence="1">
    <location>
        <begin position="418"/>
        <end position="433"/>
    </location>
</feature>
<dbReference type="InterPro" id="IPR050397">
    <property type="entry name" value="Env_Response_Regulators"/>
</dbReference>
<feature type="domain" description="Cyclic nucleotide-binding" evidence="3">
    <location>
        <begin position="137"/>
        <end position="267"/>
    </location>
</feature>
<protein>
    <recommendedName>
        <fullName evidence="3">Cyclic nucleotide-binding domain-containing protein</fullName>
    </recommendedName>
</protein>
<feature type="domain" description="Cyclic nucleotide-binding" evidence="3">
    <location>
        <begin position="290"/>
        <end position="398"/>
    </location>
</feature>